<protein>
    <recommendedName>
        <fullName evidence="7">Sulfatase N-terminal domain-containing protein</fullName>
    </recommendedName>
</protein>
<organism evidence="8">
    <name type="scientific">Ditylum brightwellii</name>
    <dbReference type="NCBI Taxonomy" id="49249"/>
    <lineage>
        <taxon>Eukaryota</taxon>
        <taxon>Sar</taxon>
        <taxon>Stramenopiles</taxon>
        <taxon>Ochrophyta</taxon>
        <taxon>Bacillariophyta</taxon>
        <taxon>Mediophyceae</taxon>
        <taxon>Lithodesmiophycidae</taxon>
        <taxon>Lithodesmiales</taxon>
        <taxon>Lithodesmiaceae</taxon>
        <taxon>Ditylum</taxon>
    </lineage>
</organism>
<accession>A0A7S4RHL9</accession>
<dbReference type="Gene3D" id="3.40.720.10">
    <property type="entry name" value="Alkaline Phosphatase, subunit A"/>
    <property type="match status" value="1"/>
</dbReference>
<name>A0A7S4RHL9_9STRA</name>
<keyword evidence="5 6" id="KW-0472">Membrane</keyword>
<dbReference type="SUPFAM" id="SSF53649">
    <property type="entry name" value="Alkaline phosphatase-like"/>
    <property type="match status" value="1"/>
</dbReference>
<evidence type="ECO:0000256" key="4">
    <source>
        <dbReference type="ARBA" id="ARBA00022989"/>
    </source>
</evidence>
<keyword evidence="4 6" id="KW-1133">Transmembrane helix</keyword>
<evidence type="ECO:0000259" key="7">
    <source>
        <dbReference type="Pfam" id="PF00884"/>
    </source>
</evidence>
<dbReference type="Pfam" id="PF00884">
    <property type="entry name" value="Sulfatase"/>
    <property type="match status" value="1"/>
</dbReference>
<reference evidence="8" key="1">
    <citation type="submission" date="2021-01" db="EMBL/GenBank/DDBJ databases">
        <authorList>
            <person name="Corre E."/>
            <person name="Pelletier E."/>
            <person name="Niang G."/>
            <person name="Scheremetjew M."/>
            <person name="Finn R."/>
            <person name="Kale V."/>
            <person name="Holt S."/>
            <person name="Cochrane G."/>
            <person name="Meng A."/>
            <person name="Brown T."/>
            <person name="Cohen L."/>
        </authorList>
    </citation>
    <scope>NUCLEOTIDE SEQUENCE</scope>
    <source>
        <strain evidence="8">GSO104</strain>
    </source>
</reference>
<keyword evidence="2" id="KW-1003">Cell membrane</keyword>
<evidence type="ECO:0000256" key="6">
    <source>
        <dbReference type="SAM" id="Phobius"/>
    </source>
</evidence>
<dbReference type="PANTHER" id="PTHR47371">
    <property type="entry name" value="LIPOTEICHOIC ACID SYNTHASE"/>
    <property type="match status" value="1"/>
</dbReference>
<evidence type="ECO:0000256" key="2">
    <source>
        <dbReference type="ARBA" id="ARBA00022475"/>
    </source>
</evidence>
<dbReference type="CDD" id="cd16015">
    <property type="entry name" value="LTA_synthase"/>
    <property type="match status" value="1"/>
</dbReference>
<feature type="transmembrane region" description="Helical" evidence="6">
    <location>
        <begin position="82"/>
        <end position="101"/>
    </location>
</feature>
<evidence type="ECO:0000313" key="8">
    <source>
        <dbReference type="EMBL" id="CAE4614759.1"/>
    </source>
</evidence>
<evidence type="ECO:0000256" key="3">
    <source>
        <dbReference type="ARBA" id="ARBA00022692"/>
    </source>
</evidence>
<feature type="transmembrane region" description="Helical" evidence="6">
    <location>
        <begin position="6"/>
        <end position="25"/>
    </location>
</feature>
<sequence length="641" mass="70994">MPTASVAAPIILTAFSYAVFWINGVSCHIQRVVFAGTFLLSYLYNTAFLVIDAMTGDGLNDSVFYHLDQGMEGAGLGQFMDIIQKAVVAILFGFALTVAILMRAPQRREGKKLSRTCKMLPVAAIVLSYLVHPMSFALHDQYLLQDAVNDAPVIKEEVRSLFQQTYKDPREISNFEAGKNIVYIYMESLERNYIKLPGVAPNLERWEKEGVSFTNITQGPGTGWTIAGIVASLCGIPLVTTGGKGNSMHGAKDFLPGVTCLSDMLQKAGYHQTYMGGADINFAGKGSFLKSHGFDDVIGKNELMTNELKGKSTGHGWGITDDLLLDVVFDKYKELSAADKPFALYTLTLDTHGTSPSPRCREKKVVRGDRSYKDSVRCSDYLLNNFFNQVFDEQRKRGKNDTLIIVNSDHLAMPYHKPTELERLGPRRNTFFVLGSSNTSSESHSMLGTTMDVPATILSLLGYPGKAFGFGRDLTIHESLAKQDPNFLEDLKTKMWNAMRKIFWAMPNIMDSPSIEVDTNAKNLRVGGKVYSIPILISADLHGLIDEIIFFEDTPVAYSKHSGTTIAVDNCKYFKSQLGLNDKNFCLFIKHQSSPKGWIRMLPLNSIESVSVDLNADLNMTAPAPDFIRASLCESANQCKM</sequence>
<dbReference type="EMBL" id="HBNS01023903">
    <property type="protein sequence ID" value="CAE4614759.1"/>
    <property type="molecule type" value="Transcribed_RNA"/>
</dbReference>
<dbReference type="PANTHER" id="PTHR47371:SF3">
    <property type="entry name" value="PHOSPHOGLYCEROL TRANSFERASE I"/>
    <property type="match status" value="1"/>
</dbReference>
<feature type="domain" description="Sulfatase N-terminal" evidence="7">
    <location>
        <begin position="179"/>
        <end position="463"/>
    </location>
</feature>
<keyword evidence="3 6" id="KW-0812">Transmembrane</keyword>
<dbReference type="InterPro" id="IPR000917">
    <property type="entry name" value="Sulfatase_N"/>
</dbReference>
<dbReference type="AlphaFoldDB" id="A0A7S4RHL9"/>
<feature type="transmembrane region" description="Helical" evidence="6">
    <location>
        <begin position="122"/>
        <end position="139"/>
    </location>
</feature>
<dbReference type="InterPro" id="IPR050448">
    <property type="entry name" value="OpgB/LTA_synthase_biosynth"/>
</dbReference>
<evidence type="ECO:0000256" key="5">
    <source>
        <dbReference type="ARBA" id="ARBA00023136"/>
    </source>
</evidence>
<dbReference type="InterPro" id="IPR017850">
    <property type="entry name" value="Alkaline_phosphatase_core_sf"/>
</dbReference>
<evidence type="ECO:0000256" key="1">
    <source>
        <dbReference type="ARBA" id="ARBA00004651"/>
    </source>
</evidence>
<comment type="subcellular location">
    <subcellularLocation>
        <location evidence="1">Cell membrane</location>
        <topology evidence="1">Multi-pass membrane protein</topology>
    </subcellularLocation>
</comment>
<proteinExistence type="predicted"/>
<dbReference type="GO" id="GO:0005886">
    <property type="term" value="C:plasma membrane"/>
    <property type="evidence" value="ECO:0007669"/>
    <property type="project" value="UniProtKB-SubCell"/>
</dbReference>
<gene>
    <name evidence="8" type="ORF">DBRI00130_LOCUS18865</name>
</gene>
<feature type="transmembrane region" description="Helical" evidence="6">
    <location>
        <begin position="32"/>
        <end position="51"/>
    </location>
</feature>